<reference evidence="2 3" key="1">
    <citation type="submission" date="2019-01" db="EMBL/GenBank/DDBJ databases">
        <title>Nuclear Genome Assembly of the Microalgal Biofuel strain Nannochloropsis salina CCMP1776.</title>
        <authorList>
            <person name="Hovde B."/>
        </authorList>
    </citation>
    <scope>NUCLEOTIDE SEQUENCE [LARGE SCALE GENOMIC DNA]</scope>
    <source>
        <strain evidence="2 3">CCMP1776</strain>
    </source>
</reference>
<evidence type="ECO:0000313" key="3">
    <source>
        <dbReference type="Proteomes" id="UP000355283"/>
    </source>
</evidence>
<feature type="compositionally biased region" description="Basic and acidic residues" evidence="1">
    <location>
        <begin position="1213"/>
        <end position="1225"/>
    </location>
</feature>
<feature type="compositionally biased region" description="Low complexity" evidence="1">
    <location>
        <begin position="544"/>
        <end position="568"/>
    </location>
</feature>
<comment type="caution">
    <text evidence="2">The sequence shown here is derived from an EMBL/GenBank/DDBJ whole genome shotgun (WGS) entry which is preliminary data.</text>
</comment>
<feature type="compositionally biased region" description="Low complexity" evidence="1">
    <location>
        <begin position="485"/>
        <end position="495"/>
    </location>
</feature>
<feature type="compositionally biased region" description="Pro residues" evidence="1">
    <location>
        <begin position="346"/>
        <end position="355"/>
    </location>
</feature>
<feature type="region of interest" description="Disordered" evidence="1">
    <location>
        <begin position="940"/>
        <end position="980"/>
    </location>
</feature>
<feature type="region of interest" description="Disordered" evidence="1">
    <location>
        <begin position="1267"/>
        <end position="1497"/>
    </location>
</feature>
<evidence type="ECO:0000256" key="1">
    <source>
        <dbReference type="SAM" id="MobiDB-lite"/>
    </source>
</evidence>
<feature type="compositionally biased region" description="Basic and acidic residues" evidence="1">
    <location>
        <begin position="38"/>
        <end position="55"/>
    </location>
</feature>
<feature type="compositionally biased region" description="Pro residues" evidence="1">
    <location>
        <begin position="533"/>
        <end position="543"/>
    </location>
</feature>
<feature type="compositionally biased region" description="Pro residues" evidence="1">
    <location>
        <begin position="152"/>
        <end position="175"/>
    </location>
</feature>
<feature type="compositionally biased region" description="Polar residues" evidence="1">
    <location>
        <begin position="276"/>
        <end position="285"/>
    </location>
</feature>
<feature type="compositionally biased region" description="Basic residues" evidence="1">
    <location>
        <begin position="1298"/>
        <end position="1312"/>
    </location>
</feature>
<feature type="compositionally biased region" description="Gly residues" evidence="1">
    <location>
        <begin position="106"/>
        <end position="130"/>
    </location>
</feature>
<proteinExistence type="predicted"/>
<feature type="region of interest" description="Disordered" evidence="1">
    <location>
        <begin position="757"/>
        <end position="839"/>
    </location>
</feature>
<feature type="compositionally biased region" description="Gly residues" evidence="1">
    <location>
        <begin position="966"/>
        <end position="978"/>
    </location>
</feature>
<feature type="compositionally biased region" description="Polar residues" evidence="1">
    <location>
        <begin position="1081"/>
        <end position="1092"/>
    </location>
</feature>
<feature type="region of interest" description="Disordered" evidence="1">
    <location>
        <begin position="243"/>
        <end position="359"/>
    </location>
</feature>
<feature type="compositionally biased region" description="Low complexity" evidence="1">
    <location>
        <begin position="1315"/>
        <end position="1330"/>
    </location>
</feature>
<feature type="region of interest" description="Disordered" evidence="1">
    <location>
        <begin position="510"/>
        <end position="568"/>
    </location>
</feature>
<feature type="compositionally biased region" description="Acidic residues" evidence="1">
    <location>
        <begin position="1226"/>
        <end position="1241"/>
    </location>
</feature>
<feature type="region of interest" description="Disordered" evidence="1">
    <location>
        <begin position="1081"/>
        <end position="1246"/>
    </location>
</feature>
<feature type="compositionally biased region" description="Basic and acidic residues" evidence="1">
    <location>
        <begin position="1137"/>
        <end position="1148"/>
    </location>
</feature>
<dbReference type="Proteomes" id="UP000355283">
    <property type="component" value="Unassembled WGS sequence"/>
</dbReference>
<feature type="region of interest" description="Disordered" evidence="1">
    <location>
        <begin position="853"/>
        <end position="923"/>
    </location>
</feature>
<gene>
    <name evidence="2" type="ORF">NSK_007205</name>
</gene>
<accession>A0A4D9CVH5</accession>
<feature type="compositionally biased region" description="Pro residues" evidence="1">
    <location>
        <begin position="243"/>
        <end position="252"/>
    </location>
</feature>
<name>A0A4D9CVH5_9STRA</name>
<organism evidence="2 3">
    <name type="scientific">Nannochloropsis salina CCMP1776</name>
    <dbReference type="NCBI Taxonomy" id="1027361"/>
    <lineage>
        <taxon>Eukaryota</taxon>
        <taxon>Sar</taxon>
        <taxon>Stramenopiles</taxon>
        <taxon>Ochrophyta</taxon>
        <taxon>Eustigmatophyceae</taxon>
        <taxon>Eustigmatales</taxon>
        <taxon>Monodopsidaceae</taxon>
        <taxon>Microchloropsis</taxon>
        <taxon>Microchloropsis salina</taxon>
    </lineage>
</organism>
<feature type="compositionally biased region" description="Basic and acidic residues" evidence="1">
    <location>
        <begin position="1448"/>
        <end position="1487"/>
    </location>
</feature>
<evidence type="ECO:0000313" key="2">
    <source>
        <dbReference type="EMBL" id="TFJ81483.1"/>
    </source>
</evidence>
<sequence length="1497" mass="156029">MAPVTQDVTGQGGGYSSTGNLSSERADKESGCSGASVKAEKADGGVGDGEGKEGGRTPALSPLADSPTPYLSVYTAPGSHGEAGKEALNAHAGWFGRGEEKKEEGGTGSGSTGGAGQGSGGGSGRIGGEGGRGEEKQGMEGNTKPARAVSGPIPPSPRFIAPPPRPCPPPPASFPSPSPYPPSPLHASYYPHPSYLPVHPYHHPYYHHPYMHTAAAAAAAAASGAPPSSPYYPLHPSLYPHSSPPAPLPSLPAAPAASSPPSASSPAPLSSQAASTETGASSDTAGTLAASTLPPLPPSLPPSLPPALPELKASGMASPDGAHGVQEAREGGREGKGYHSQYYYQPQPPQPPPPSQKKRRLPAEIITKPTSTRGLELLAMTLAVLKDAKHQSLPLCSLEREVQARLSAVRDGGKEAGSEGGEGEKEGDRNTPGQSNIAGAEISKKEELVTAGEIRAVVRILKGIGLVSFASVKNPPPPRPPPSSSPSASSTSLPPSLSVLLSSLVRLERRRHRDHPLPLPNAPKEETDAARPPSLPPSSPSSAPPAVDTSDSTTTSASSSSSPVVASCSQTSEQVPHVSLFLVSADPLPAPPPLGLLPLLNPVAAPSPAPSTGTSLQPSFHAAVPPSLHASTPVGCIYEFLWALAREVAEEEGGKDALPLLPLGRCCPPQGPEGKPASVQEKDLLVVLEIEMDAFFGDAVGRIGLLVQRRRTVARLQHEEESLVRTLLHHYSVKVDHQSLLLQMQRLDEAREKGEGGAMDLLSFPPSALPSSRLQGEEEGSVQDVREGEREGEREGRPSRSGPAQLSNKKGGGSKHKVAALNTSLPPSSSSTTLTPASARVKGRAVIPLLRIPAPIASSSSSSSSFSGRGRSASEGGALSSSSSPYPFKRRKRSFSSVGDIPPALVAGYLRPSPSPFRDEKEKLRHLEGLTVEELQRKARKRGQIRAGSWGGSGVSHVDGREGGREGGVTPKGGNGGEGVRDGGLSVWASLEEMAVSIAPVNNTSKRPLAPVPLEKGGMAWQSVLATKGALAALDQAANRLLPPVLPRGLRGKGGVDDVEELTRTQPLQWSHVVGQFQVVPSSNGQAGSSLQPALPPALSAGEGRREGLEAGRVEGEAGAGEAGGSLTRTRSRRAMSRGERGEADRGKGLGSLEGRPKASGVTGATEREDGVEEREADSCHPESDFPPSLVLSEIPAPTFRRLDSLEAAVEGGEGREREGGREEKEGEEEGEEEEEEDISDEAILARHEETLKQIWERYARWRELRRRQRPPPPHRSTHGHHHSSSSALSSFSASKNASRRRQRNGRVRRKTVGAAAAAVAAAAAAAAAATGVVSHPLEEKEGSAQEESTGEKVEEGGESRTEVASSSLVGVVGQEGKEEGQEERKEEEGEQGEGEETPVLLGSPPSSTSSSISASISEEGRECGEEGEENSVSSSSSSTSSLSGREVAGREARRMENSKRRRIMLREEGGSEEGRAGGRADSRELKMSSVRASQPQ</sequence>
<feature type="compositionally biased region" description="Low complexity" evidence="1">
    <location>
        <begin position="761"/>
        <end position="774"/>
    </location>
</feature>
<feature type="compositionally biased region" description="Low complexity" evidence="1">
    <location>
        <begin position="857"/>
        <end position="884"/>
    </location>
</feature>
<feature type="compositionally biased region" description="Basic and acidic residues" evidence="1">
    <location>
        <begin position="326"/>
        <end position="337"/>
    </location>
</feature>
<dbReference type="PRINTS" id="PR01217">
    <property type="entry name" value="PRICHEXTENSN"/>
</dbReference>
<protein>
    <submittedName>
        <fullName evidence="2">Uncharacterized protein</fullName>
    </submittedName>
</protein>
<feature type="region of interest" description="Disordered" evidence="1">
    <location>
        <begin position="408"/>
        <end position="439"/>
    </location>
</feature>
<feature type="compositionally biased region" description="Low complexity" evidence="1">
    <location>
        <begin position="1285"/>
        <end position="1297"/>
    </location>
</feature>
<dbReference type="EMBL" id="SDOX01000127">
    <property type="protein sequence ID" value="TFJ81483.1"/>
    <property type="molecule type" value="Genomic_DNA"/>
</dbReference>
<feature type="compositionally biased region" description="Basic and acidic residues" evidence="1">
    <location>
        <begin position="1376"/>
        <end position="1388"/>
    </location>
</feature>
<feature type="compositionally biased region" description="Basic and acidic residues" evidence="1">
    <location>
        <begin position="784"/>
        <end position="798"/>
    </location>
</feature>
<feature type="compositionally biased region" description="Low complexity" evidence="1">
    <location>
        <begin position="1431"/>
        <end position="1445"/>
    </location>
</feature>
<feature type="compositionally biased region" description="Pro residues" evidence="1">
    <location>
        <begin position="474"/>
        <end position="484"/>
    </location>
</feature>
<feature type="compositionally biased region" description="Basic and acidic residues" evidence="1">
    <location>
        <begin position="1103"/>
        <end position="1116"/>
    </location>
</feature>
<feature type="compositionally biased region" description="Low complexity" evidence="1">
    <location>
        <begin position="253"/>
        <end position="275"/>
    </location>
</feature>
<dbReference type="PANTHER" id="PTHR40903">
    <property type="entry name" value="GLYCINE-RICH CELL WALL STRUCTURAL PROTEIN 1-LIKE"/>
    <property type="match status" value="1"/>
</dbReference>
<feature type="compositionally biased region" description="Low complexity" evidence="1">
    <location>
        <begin position="819"/>
        <end position="839"/>
    </location>
</feature>
<feature type="region of interest" description="Disordered" evidence="1">
    <location>
        <begin position="471"/>
        <end position="495"/>
    </location>
</feature>
<feature type="compositionally biased region" description="Basic and acidic residues" evidence="1">
    <location>
        <begin position="411"/>
        <end position="429"/>
    </location>
</feature>
<dbReference type="PANTHER" id="PTHR40903:SF1">
    <property type="entry name" value="HYPHALLY REGULATED CELL WALL PROTEIN 3"/>
    <property type="match status" value="1"/>
</dbReference>
<keyword evidence="3" id="KW-1185">Reference proteome</keyword>
<feature type="compositionally biased region" description="Basic and acidic residues" evidence="1">
    <location>
        <begin position="1337"/>
        <end position="1362"/>
    </location>
</feature>
<feature type="compositionally biased region" description="Pro residues" evidence="1">
    <location>
        <begin position="294"/>
        <end position="308"/>
    </location>
</feature>
<feature type="region of interest" description="Disordered" evidence="1">
    <location>
        <begin position="1"/>
        <end position="175"/>
    </location>
</feature>
<feature type="compositionally biased region" description="Low complexity" evidence="1">
    <location>
        <begin position="1404"/>
        <end position="1418"/>
    </location>
</feature>
<dbReference type="OrthoDB" id="10637962at2759"/>